<evidence type="ECO:0000256" key="2">
    <source>
        <dbReference type="SAM" id="Phobius"/>
    </source>
</evidence>
<dbReference type="PANTHER" id="PTHR37813">
    <property type="entry name" value="FELS-2 PROPHAGE PROTEIN"/>
    <property type="match status" value="1"/>
</dbReference>
<evidence type="ECO:0000259" key="3">
    <source>
        <dbReference type="Pfam" id="PF10145"/>
    </source>
</evidence>
<dbReference type="RefSeq" id="WP_136723209.1">
    <property type="nucleotide sequence ID" value="NZ_SUMC01000007.1"/>
</dbReference>
<gene>
    <name evidence="4" type="ORF">FCI23_10490</name>
</gene>
<dbReference type="Proteomes" id="UP000305778">
    <property type="component" value="Unassembled WGS sequence"/>
</dbReference>
<dbReference type="NCBIfam" id="TIGR01760">
    <property type="entry name" value="tape_meas_TP901"/>
    <property type="match status" value="1"/>
</dbReference>
<dbReference type="PANTHER" id="PTHR37813:SF1">
    <property type="entry name" value="FELS-2 PROPHAGE PROTEIN"/>
    <property type="match status" value="1"/>
</dbReference>
<feature type="transmembrane region" description="Helical" evidence="2">
    <location>
        <begin position="666"/>
        <end position="687"/>
    </location>
</feature>
<organism evidence="4 5">
    <name type="scientific">Actinacidiphila oryziradicis</name>
    <dbReference type="NCBI Taxonomy" id="2571141"/>
    <lineage>
        <taxon>Bacteria</taxon>
        <taxon>Bacillati</taxon>
        <taxon>Actinomycetota</taxon>
        <taxon>Actinomycetes</taxon>
        <taxon>Kitasatosporales</taxon>
        <taxon>Streptomycetaceae</taxon>
        <taxon>Actinacidiphila</taxon>
    </lineage>
</organism>
<feature type="transmembrane region" description="Helical" evidence="2">
    <location>
        <begin position="758"/>
        <end position="778"/>
    </location>
</feature>
<reference evidence="4 5" key="1">
    <citation type="submission" date="2019-04" db="EMBL/GenBank/DDBJ databases">
        <title>Streptomyces oryziradicis sp. nov., a novel actinomycete isolated from rhizosphere soil of rice (Oryza sativa L.).</title>
        <authorList>
            <person name="Li C."/>
        </authorList>
    </citation>
    <scope>NUCLEOTIDE SEQUENCE [LARGE SCALE GENOMIC DNA]</scope>
    <source>
        <strain evidence="4 5">NEAU-C40</strain>
    </source>
</reference>
<keyword evidence="5" id="KW-1185">Reference proteome</keyword>
<feature type="transmembrane region" description="Helical" evidence="2">
    <location>
        <begin position="719"/>
        <end position="738"/>
    </location>
</feature>
<keyword evidence="2" id="KW-0812">Transmembrane</keyword>
<sequence length="1289" mass="133691">MADVGDLFIRLRAETAPFTRGMREASRTGESFTQRMGGLSGMLTKVGKATTMVGIGFAAYGVKAAGDFQQKLNLLVTACGESTSNLKMVSNGILSLARETGTSTGSLAEGMYQVEKAGYRGADGLKVLRAASQGAREEGANLKDVTNAMTSVMASYHLKASDSVRVMNGMKTAAGEGKMTMQEFAGSLSTVLPIASANKISFGEITGALATLTQHGTSAREGTQELAATIRSLAAPNNVAVQEMQRFGLSATDVSTNIGKRGLTGTLGLLSQTVLSKMGPSGTVLLSAFNKTKQAAHDADLMVKNMPSSLQKLAGSYAKGSISLGDWRSALKKLPPDQANLLSQYATLQNKTNGFSAELKKGGPAAKTYTDAVKKMTGGAIGLNTTLQLTGDNMVGFKDRVDKSNKSFNHASKSVEGWKITQGSFNVQMTRMKEAVNTVAITVGLKLIPVIMSVIGFFEKHTTVTKVLAAAIGVILVGSVVKFISGALKPLISGIGGIGKAIGKIPWGRIASGASSAFNSARLGAMYAWDGIKAGASATRAAATSAFDTMRLKGMYAWDGVKSGARTAGTAVADFGRKMATATASAGRAAWTGLVSGVKGVGAAMKTASAAALNFTKSMAASALGALRTAAAWTLQKVQLIATTIAEKAAAVAQWALNVAMDANPVVLIVIAIAALVAGLVYAYTHFAAFRNVVNAAFHAITTAVTFVINFVKAHWQLILALITGPIGLAVLGIIKYWDQIKSAVGAAVNFVIDFVKSHWKLILGLLTGPIGLAVYAINKYWKQISAGFSDAYHAVVGVGASIVRWVSALPGRIGGALASLGGKLYDLARSAFTSFYRAQVSVATTAINWVRGLPGKAKSALGNLGHLLYSAGADMLRGLLNGIKSINVSSVLSGIAHGAVSSFKSALGISSPSKVFRSLGIYVNEGLVDGLTSSTAKVKAATRRIETLLIQTRNKVSDLMTSGKTSKDRSLNSWVKAHEGTIDRLEKYVKREDNALRSLAAKRDSVATKLKSAQKALAAVQKQWTTEKNSVASGIMQSASVITTAPQDGFGLTGQDVVNNMRDQVQKATAFATQLQALKKKGLSSDLIAQIAAAGVDQGGATAAALAGANKSTIDQLNSLQGNMKTAANATGTAVADSMYGAGIKSAQGLVKGLQSQEKAIEKQMMKIAKAMEAAIKKALGIKSPSTVMAELGDNTAKGVAVGIDRSTKHAVIAAQGLAMSVRQGAAMRNPGMGLAGGGGGGGGGSVVNITVNVAGSVRSERDLRDAIEQGMLRLGMRNSKTYAAYKR</sequence>
<dbReference type="OrthoDB" id="3404808at2"/>
<comment type="caution">
    <text evidence="4">The sequence shown here is derived from an EMBL/GenBank/DDBJ whole genome shotgun (WGS) entry which is preliminary data.</text>
</comment>
<keyword evidence="1" id="KW-1188">Viral release from host cell</keyword>
<feature type="transmembrane region" description="Helical" evidence="2">
    <location>
        <begin position="464"/>
        <end position="484"/>
    </location>
</feature>
<name>A0A4V5N0L4_9ACTN</name>
<evidence type="ECO:0000256" key="1">
    <source>
        <dbReference type="ARBA" id="ARBA00022612"/>
    </source>
</evidence>
<evidence type="ECO:0000313" key="4">
    <source>
        <dbReference type="EMBL" id="TKA11749.1"/>
    </source>
</evidence>
<feature type="transmembrane region" description="Helical" evidence="2">
    <location>
        <begin position="435"/>
        <end position="458"/>
    </location>
</feature>
<dbReference type="Pfam" id="PF10145">
    <property type="entry name" value="PhageMin_Tail"/>
    <property type="match status" value="1"/>
</dbReference>
<keyword evidence="2" id="KW-0472">Membrane</keyword>
<accession>A0A4V5N0L4</accession>
<evidence type="ECO:0000313" key="5">
    <source>
        <dbReference type="Proteomes" id="UP000305778"/>
    </source>
</evidence>
<dbReference type="EMBL" id="SUMC01000007">
    <property type="protein sequence ID" value="TKA11749.1"/>
    <property type="molecule type" value="Genomic_DNA"/>
</dbReference>
<proteinExistence type="predicted"/>
<protein>
    <submittedName>
        <fullName evidence="4">Phage tail tape measure protein</fullName>
    </submittedName>
</protein>
<feature type="transmembrane region" description="Helical" evidence="2">
    <location>
        <begin position="693"/>
        <end position="712"/>
    </location>
</feature>
<dbReference type="InterPro" id="IPR010090">
    <property type="entry name" value="Phage_tape_meas"/>
</dbReference>
<feature type="domain" description="Phage tail tape measure protein" evidence="3">
    <location>
        <begin position="93"/>
        <end position="277"/>
    </location>
</feature>
<keyword evidence="2" id="KW-1133">Transmembrane helix</keyword>